<proteinExistence type="predicted"/>
<name>A0A8H7W1S2_9HELO</name>
<dbReference type="AlphaFoldDB" id="A0A8H7W1S2"/>
<organism evidence="2 3">
    <name type="scientific">Cadophora malorum</name>
    <dbReference type="NCBI Taxonomy" id="108018"/>
    <lineage>
        <taxon>Eukaryota</taxon>
        <taxon>Fungi</taxon>
        <taxon>Dikarya</taxon>
        <taxon>Ascomycota</taxon>
        <taxon>Pezizomycotina</taxon>
        <taxon>Leotiomycetes</taxon>
        <taxon>Helotiales</taxon>
        <taxon>Ploettnerulaceae</taxon>
        <taxon>Cadophora</taxon>
    </lineage>
</organism>
<feature type="region of interest" description="Disordered" evidence="1">
    <location>
        <begin position="147"/>
        <end position="179"/>
    </location>
</feature>
<reference evidence="2" key="1">
    <citation type="submission" date="2021-02" db="EMBL/GenBank/DDBJ databases">
        <title>Genome sequence Cadophora malorum strain M34.</title>
        <authorList>
            <person name="Stefanovic E."/>
            <person name="Vu D."/>
            <person name="Scully C."/>
            <person name="Dijksterhuis J."/>
            <person name="Roader J."/>
            <person name="Houbraken J."/>
        </authorList>
    </citation>
    <scope>NUCLEOTIDE SEQUENCE</scope>
    <source>
        <strain evidence="2">M34</strain>
    </source>
</reference>
<feature type="non-terminal residue" evidence="2">
    <location>
        <position position="206"/>
    </location>
</feature>
<keyword evidence="3" id="KW-1185">Reference proteome</keyword>
<dbReference type="EMBL" id="JAFJYH010000256">
    <property type="protein sequence ID" value="KAG4414641.1"/>
    <property type="molecule type" value="Genomic_DNA"/>
</dbReference>
<evidence type="ECO:0000313" key="2">
    <source>
        <dbReference type="EMBL" id="KAG4414641.1"/>
    </source>
</evidence>
<protein>
    <submittedName>
        <fullName evidence="2">Uncharacterized protein</fullName>
    </submittedName>
</protein>
<gene>
    <name evidence="2" type="ORF">IFR04_012247</name>
</gene>
<comment type="caution">
    <text evidence="2">The sequence shown here is derived from an EMBL/GenBank/DDBJ whole genome shotgun (WGS) entry which is preliminary data.</text>
</comment>
<feature type="region of interest" description="Disordered" evidence="1">
    <location>
        <begin position="86"/>
        <end position="127"/>
    </location>
</feature>
<accession>A0A8H7W1S2</accession>
<dbReference type="Proteomes" id="UP000664132">
    <property type="component" value="Unassembled WGS sequence"/>
</dbReference>
<sequence length="206" mass="22526">MSIRDSNGDLWISGGQQVSWMEVVLNPEPQAPTLAPTLSSSIQVRSARQTQAYPPNSRPGFSDIDQIKWWDINWGSSEDEMSMAFDFPGPEPKRLPAKRTRLPSSAPAGRSSDAESKNSLINSATIHPIGKRKRSSLDLTTFEPATGILKTSQAPPVAAQDTKMGDRTSQETQSSLDGRKRLKPTICRTCGLQVSTPRALIVHINT</sequence>
<evidence type="ECO:0000256" key="1">
    <source>
        <dbReference type="SAM" id="MobiDB-lite"/>
    </source>
</evidence>
<evidence type="ECO:0000313" key="3">
    <source>
        <dbReference type="Proteomes" id="UP000664132"/>
    </source>
</evidence>